<comment type="similarity">
    <text evidence="1">Belongs to the beta/gamma-crystallin family.</text>
</comment>
<reference evidence="4 5" key="1">
    <citation type="journal article" date="2016" name="Genome Biol. Evol.">
        <title>Gene Family Evolution Reflects Adaptation to Soil Environmental Stressors in the Genome of the Collembolan Orchesella cincta.</title>
        <authorList>
            <person name="Faddeeva-Vakhrusheva A."/>
            <person name="Derks M.F."/>
            <person name="Anvar S.Y."/>
            <person name="Agamennone V."/>
            <person name="Suring W."/>
            <person name="Smit S."/>
            <person name="van Straalen N.M."/>
            <person name="Roelofs D."/>
        </authorList>
    </citation>
    <scope>NUCLEOTIDE SEQUENCE [LARGE SCALE GENOMIC DNA]</scope>
    <source>
        <tissue evidence="4">Mixed pool</tissue>
    </source>
</reference>
<evidence type="ECO:0000256" key="2">
    <source>
        <dbReference type="ARBA" id="ARBA00022737"/>
    </source>
</evidence>
<dbReference type="InterPro" id="IPR001064">
    <property type="entry name" value="Beta/gamma_crystallin"/>
</dbReference>
<proteinExistence type="inferred from homology"/>
<dbReference type="EMBL" id="LJIJ01002268">
    <property type="protein sequence ID" value="ODM89967.1"/>
    <property type="molecule type" value="Genomic_DNA"/>
</dbReference>
<protein>
    <recommendedName>
        <fullName evidence="3">Beta/gamma crystallin 'Greek key' domain-containing protein</fullName>
    </recommendedName>
</protein>
<dbReference type="OMA" id="THEVAHI"/>
<keyword evidence="5" id="KW-1185">Reference proteome</keyword>
<dbReference type="SMART" id="SM00247">
    <property type="entry name" value="XTALbg"/>
    <property type="match status" value="1"/>
</dbReference>
<evidence type="ECO:0000313" key="4">
    <source>
        <dbReference type="EMBL" id="ODM89967.1"/>
    </source>
</evidence>
<name>A0A1D2MAF4_ORCCI</name>
<organism evidence="4 5">
    <name type="scientific">Orchesella cincta</name>
    <name type="common">Springtail</name>
    <name type="synonym">Podura cincta</name>
    <dbReference type="NCBI Taxonomy" id="48709"/>
    <lineage>
        <taxon>Eukaryota</taxon>
        <taxon>Metazoa</taxon>
        <taxon>Ecdysozoa</taxon>
        <taxon>Arthropoda</taxon>
        <taxon>Hexapoda</taxon>
        <taxon>Collembola</taxon>
        <taxon>Entomobryomorpha</taxon>
        <taxon>Entomobryoidea</taxon>
        <taxon>Orchesellidae</taxon>
        <taxon>Orchesellinae</taxon>
        <taxon>Orchesella</taxon>
    </lineage>
</organism>
<accession>A0A1D2MAF4</accession>
<dbReference type="InterPro" id="IPR011024">
    <property type="entry name" value="G_crystallin-like"/>
</dbReference>
<dbReference type="SUPFAM" id="SSF49695">
    <property type="entry name" value="gamma-Crystallin-like"/>
    <property type="match status" value="1"/>
</dbReference>
<evidence type="ECO:0000313" key="5">
    <source>
        <dbReference type="Proteomes" id="UP000094527"/>
    </source>
</evidence>
<dbReference type="Proteomes" id="UP000094527">
    <property type="component" value="Unassembled WGS sequence"/>
</dbReference>
<comment type="caution">
    <text evidence="4">The sequence shown here is derived from an EMBL/GenBank/DDBJ whole genome shotgun (WGS) entry which is preliminary data.</text>
</comment>
<keyword evidence="2" id="KW-0677">Repeat</keyword>
<feature type="domain" description="Beta/gamma crystallin 'Greek key'" evidence="3">
    <location>
        <begin position="33"/>
        <end position="113"/>
    </location>
</feature>
<gene>
    <name evidence="4" type="ORF">Ocin01_16717</name>
</gene>
<sequence>MGCYANQLDLQCIVKLFGIILTTIILGQGEAFKVTLYEHVNYKGAKREIEIFRCHNLLNISFNDHASSIIIPECVVLYDDPCCQGMNTTLRNSTNNLDTNIDFNDRLTSISPCGDYFSPPPHQIHEDWPGHGQIMTKVAAGLDTLIYYNDEIERTALRSHSEFLRKAWDYVKRTYGYFGPERSRLFALFHANIPSSNHGCNYLQSYFDISADCRNLVDFAGMNKSSWSKPLAGTSELDEMAHGLAHIVEWSSKGIHGSPTFHVWGETWPEIFTYDLYKAIGFEQDKERWFDKMQVRKHDFPKKNTYWFSDWYFPIYQHYGGAQVLNDYFELLAKHFTKKDNGWEYGRDMNIGELVHFWSGAAKTNLKHHALEAFNWGEADEWALYQAKIAFPEVKYAN</sequence>
<dbReference type="AlphaFoldDB" id="A0A1D2MAF4"/>
<evidence type="ECO:0000256" key="1">
    <source>
        <dbReference type="ARBA" id="ARBA00009646"/>
    </source>
</evidence>
<dbReference type="OrthoDB" id="8250036at2759"/>
<evidence type="ECO:0000259" key="3">
    <source>
        <dbReference type="SMART" id="SM00247"/>
    </source>
</evidence>
<dbReference type="Gene3D" id="2.60.20.10">
    <property type="entry name" value="Crystallins"/>
    <property type="match status" value="1"/>
</dbReference>